<dbReference type="SMART" id="SM00857">
    <property type="entry name" value="Resolvase"/>
    <property type="match status" value="1"/>
</dbReference>
<dbReference type="Gene3D" id="3.90.1750.20">
    <property type="entry name" value="Putative Large Serine Recombinase, Chain B, Domain 2"/>
    <property type="match status" value="1"/>
</dbReference>
<dbReference type="eggNOG" id="COG1961">
    <property type="taxonomic scope" value="Bacteria"/>
</dbReference>
<accession>F0RU58</accession>
<feature type="region of interest" description="Disordered" evidence="1">
    <location>
        <begin position="1"/>
        <end position="41"/>
    </location>
</feature>
<dbReference type="GO" id="GO:0003677">
    <property type="term" value="F:DNA binding"/>
    <property type="evidence" value="ECO:0007669"/>
    <property type="project" value="InterPro"/>
</dbReference>
<dbReference type="InterPro" id="IPR036162">
    <property type="entry name" value="Resolvase-like_N_sf"/>
</dbReference>
<dbReference type="PANTHER" id="PTHR30461">
    <property type="entry name" value="DNA-INVERTASE FROM LAMBDOID PROPHAGE"/>
    <property type="match status" value="1"/>
</dbReference>
<sequence length="805" mass="91736">MDDSVKRLSKGLQPVAPKSSCASALQTASKDDVRERYNRPRDLSKIKVIPARQESDPFNPKSRKRVVVYCRVSTDGISQTSSFELQKNYYLRFVRKKPDWKLVGLYSDEGITATSMEKRVGLLTLLEDARAGKFDIIVVKNLSRLARNLMDCMNIIYELRSLPHPIGILFETENMFTLDKNVDFTLQVLSLVAQEESHKKSEAMNSSYQQRFGSGQFTKPDLLGYDSVGVNEIAINEEEAQTVQLIFMMFLAGIHPSTIADVLVMLGRKTHTHKYKDGRIKEGVVKWTANSVSNILRNERRCGDVLAQKTYTPNYLDHKPKRNENHLPQYYAKDQHPAIVAREDFHLVQRILEANRGGWKFGLPELGIYERGPLGGFVTAVPNWRGFTAEDYNRAALRANGISEAELDAFEKRLASRNHDDDTDQVQTPEFQHAYAIDSDDYDQFPEDAGTQVEEGKEEVVESYRSLVESMREGQDDEVDKRQFGGYDLSGCEVVRPHFFNVRDKISFTADSKGLYFNRMCSQQLEFGTQAAQFVELAYNPVERLLVVRKSRKESDRTIRWIGEQNGNPCMRRCTCKGISGALYENMGWNANFKYRVLGSVQTIGDEDVLVFFLDESMAIVPAKAGSIRNIDTDTIDEQQARDIVREGYLPEQGYVPDLSDFELGNGPVATSVKKLSRSRAIYYDELTEKTTGELHVADLGDKKYDPECVQRMIQKGIEPAEGWLYLKGMAVIRKNYFTILPMEWSDGFGEEFYQAQRKKQIRRFGDPDIRAMRRAIPYGWTVGLDLPTERTVQETIEILKNGTA</sequence>
<reference evidence="5" key="1">
    <citation type="submission" date="2011-02" db="EMBL/GenBank/DDBJ databases">
        <title>Complete sequence of Spirochaeta sp. Buddy.</title>
        <authorList>
            <person name="Lucas S."/>
            <person name="Copeland A."/>
            <person name="Lapidus A."/>
            <person name="Cheng J.-F."/>
            <person name="Goodwin L."/>
            <person name="Pitluck S."/>
            <person name="Zeytun A."/>
            <person name="Detter J.C."/>
            <person name="Han C."/>
            <person name="Tapia R."/>
            <person name="Land M."/>
            <person name="Hauser L."/>
            <person name="Kyrpides N."/>
            <person name="Ivanova N."/>
            <person name="Mikhailova N."/>
            <person name="Pagani I."/>
            <person name="Ritalahti K.M."/>
            <person name="Loeffler F.E."/>
            <person name="Woyke T."/>
        </authorList>
    </citation>
    <scope>NUCLEOTIDE SEQUENCE [LARGE SCALE GENOMIC DNA]</scope>
    <source>
        <strain evidence="5">ATCC BAA-1886 / DSM 22777 / Buddy</strain>
    </source>
</reference>
<dbReference type="PANTHER" id="PTHR30461:SF23">
    <property type="entry name" value="DNA RECOMBINASE-RELATED"/>
    <property type="match status" value="1"/>
</dbReference>
<gene>
    <name evidence="4" type="ordered locus">SpiBuddy_0306</name>
</gene>
<dbReference type="STRING" id="158189.SpiBuddy_0306"/>
<dbReference type="EMBL" id="CP002541">
    <property type="protein sequence ID" value="ADY12144.1"/>
    <property type="molecule type" value="Genomic_DNA"/>
</dbReference>
<dbReference type="PROSITE" id="PS51737">
    <property type="entry name" value="RECOMBINASE_DNA_BIND"/>
    <property type="match status" value="1"/>
</dbReference>
<dbReference type="InterPro" id="IPR050639">
    <property type="entry name" value="SSR_resolvase"/>
</dbReference>
<dbReference type="KEGG" id="sbu:SpiBuddy_0306"/>
<evidence type="ECO:0000259" key="2">
    <source>
        <dbReference type="PROSITE" id="PS51736"/>
    </source>
</evidence>
<dbReference type="Pfam" id="PF07508">
    <property type="entry name" value="Recombinase"/>
    <property type="match status" value="1"/>
</dbReference>
<dbReference type="AlphaFoldDB" id="F0RU58"/>
<protein>
    <submittedName>
        <fullName evidence="4">Resolvase domain</fullName>
    </submittedName>
</protein>
<evidence type="ECO:0000259" key="3">
    <source>
        <dbReference type="PROSITE" id="PS51737"/>
    </source>
</evidence>
<dbReference type="OrthoDB" id="360715at2"/>
<dbReference type="PROSITE" id="PS51736">
    <property type="entry name" value="RECOMBINASES_3"/>
    <property type="match status" value="1"/>
</dbReference>
<evidence type="ECO:0000256" key="1">
    <source>
        <dbReference type="SAM" id="MobiDB-lite"/>
    </source>
</evidence>
<name>F0RU58_SPHGB</name>
<dbReference type="Gene3D" id="3.40.50.1390">
    <property type="entry name" value="Resolvase, N-terminal catalytic domain"/>
    <property type="match status" value="1"/>
</dbReference>
<dbReference type="InterPro" id="IPR011109">
    <property type="entry name" value="DNA_bind_recombinase_dom"/>
</dbReference>
<feature type="domain" description="Resolvase/invertase-type recombinase catalytic" evidence="2">
    <location>
        <begin position="65"/>
        <end position="215"/>
    </location>
</feature>
<keyword evidence="5" id="KW-1185">Reference proteome</keyword>
<dbReference type="GO" id="GO:0000150">
    <property type="term" value="F:DNA strand exchange activity"/>
    <property type="evidence" value="ECO:0007669"/>
    <property type="project" value="InterPro"/>
</dbReference>
<dbReference type="InterPro" id="IPR006119">
    <property type="entry name" value="Resolv_N"/>
</dbReference>
<dbReference type="RefSeq" id="WP_013605997.1">
    <property type="nucleotide sequence ID" value="NC_015152.1"/>
</dbReference>
<dbReference type="CDD" id="cd00338">
    <property type="entry name" value="Ser_Recombinase"/>
    <property type="match status" value="1"/>
</dbReference>
<dbReference type="SUPFAM" id="SSF53041">
    <property type="entry name" value="Resolvase-like"/>
    <property type="match status" value="1"/>
</dbReference>
<dbReference type="InterPro" id="IPR038109">
    <property type="entry name" value="DNA_bind_recomb_sf"/>
</dbReference>
<dbReference type="HOGENOM" id="CLU_018920_0_0_12"/>
<organism evidence="4 5">
    <name type="scientific">Sphaerochaeta globosa (strain ATCC BAA-1886 / DSM 22777 / Buddy)</name>
    <name type="common">Spirochaeta sp. (strain Buddy)</name>
    <dbReference type="NCBI Taxonomy" id="158189"/>
    <lineage>
        <taxon>Bacteria</taxon>
        <taxon>Pseudomonadati</taxon>
        <taxon>Spirochaetota</taxon>
        <taxon>Spirochaetia</taxon>
        <taxon>Spirochaetales</taxon>
        <taxon>Sphaerochaetaceae</taxon>
        <taxon>Sphaerochaeta</taxon>
    </lineage>
</organism>
<evidence type="ECO:0000313" key="4">
    <source>
        <dbReference type="EMBL" id="ADY12144.1"/>
    </source>
</evidence>
<feature type="domain" description="Recombinase" evidence="3">
    <location>
        <begin position="222"/>
        <end position="358"/>
    </location>
</feature>
<dbReference type="Proteomes" id="UP000008466">
    <property type="component" value="Chromosome"/>
</dbReference>
<evidence type="ECO:0000313" key="5">
    <source>
        <dbReference type="Proteomes" id="UP000008466"/>
    </source>
</evidence>
<feature type="compositionally biased region" description="Basic and acidic residues" evidence="1">
    <location>
        <begin position="29"/>
        <end position="41"/>
    </location>
</feature>
<proteinExistence type="predicted"/>
<dbReference type="Pfam" id="PF00239">
    <property type="entry name" value="Resolvase"/>
    <property type="match status" value="1"/>
</dbReference>